<keyword evidence="2" id="KW-1185">Reference proteome</keyword>
<reference evidence="2" key="1">
    <citation type="journal article" date="2016" name="Nat. Genet.">
        <title>The genome sequences of Arachis duranensis and Arachis ipaensis, the diploid ancestors of cultivated peanut.</title>
        <authorList>
            <person name="Bertioli D.J."/>
            <person name="Cannon S.B."/>
            <person name="Froenicke L."/>
            <person name="Huang G."/>
            <person name="Farmer A.D."/>
            <person name="Cannon E.K."/>
            <person name="Liu X."/>
            <person name="Gao D."/>
            <person name="Clevenger J."/>
            <person name="Dash S."/>
            <person name="Ren L."/>
            <person name="Moretzsohn M.C."/>
            <person name="Shirasawa K."/>
            <person name="Huang W."/>
            <person name="Vidigal B."/>
            <person name="Abernathy B."/>
            <person name="Chu Y."/>
            <person name="Niederhuth C.E."/>
            <person name="Umale P."/>
            <person name="Araujo A.C."/>
            <person name="Kozik A."/>
            <person name="Kim K.D."/>
            <person name="Burow M.D."/>
            <person name="Varshney R.K."/>
            <person name="Wang X."/>
            <person name="Zhang X."/>
            <person name="Barkley N."/>
            <person name="Guimaraes P.M."/>
            <person name="Isobe S."/>
            <person name="Guo B."/>
            <person name="Liao B."/>
            <person name="Stalker H.T."/>
            <person name="Schmitz R.J."/>
            <person name="Scheffler B.E."/>
            <person name="Leal-Bertioli S.C."/>
            <person name="Xun X."/>
            <person name="Jackson S.A."/>
            <person name="Michelmore R."/>
            <person name="Ozias-Akins P."/>
        </authorList>
    </citation>
    <scope>NUCLEOTIDE SEQUENCE [LARGE SCALE GENOMIC DNA]</scope>
    <source>
        <strain evidence="2">cv. V14167</strain>
    </source>
</reference>
<sequence>MEKLFYRIPISVLRDDVKYDSFVISSDVDMHVLFHCRRQFPEMRTPELLAKFVNVASSSGDSNWNLHSTGHLASSSAMPVGSSGCFRGAQFPPFVPVFGEVRAPDGVEDALHDDDDVEPATIADDSDEETPRTTPPVGRGASSSSTNQYPLYFSALHLDAMAPQEDPSVPVGFGARDTQNAVAEFQDKEEVVLSVKTYSIRHGVEYKVLESDNRKYYGKRKEFGSGSV</sequence>
<evidence type="ECO:0000313" key="2">
    <source>
        <dbReference type="Proteomes" id="UP000515211"/>
    </source>
</evidence>
<feature type="compositionally biased region" description="Acidic residues" evidence="1">
    <location>
        <begin position="107"/>
        <end position="128"/>
    </location>
</feature>
<dbReference type="Proteomes" id="UP000515211">
    <property type="component" value="Chromosome 9"/>
</dbReference>
<dbReference type="RefSeq" id="XP_015941355.3">
    <property type="nucleotide sequence ID" value="XM_016085869.3"/>
</dbReference>
<evidence type="ECO:0000313" key="3">
    <source>
        <dbReference type="RefSeq" id="XP_015941355.3"/>
    </source>
</evidence>
<accession>A0A6P4BFD8</accession>
<feature type="region of interest" description="Disordered" evidence="1">
    <location>
        <begin position="107"/>
        <end position="146"/>
    </location>
</feature>
<name>A0A6P4BFD8_ARADU</name>
<organism evidence="2 3">
    <name type="scientific">Arachis duranensis</name>
    <name type="common">Wild peanut</name>
    <dbReference type="NCBI Taxonomy" id="130453"/>
    <lineage>
        <taxon>Eukaryota</taxon>
        <taxon>Viridiplantae</taxon>
        <taxon>Streptophyta</taxon>
        <taxon>Embryophyta</taxon>
        <taxon>Tracheophyta</taxon>
        <taxon>Spermatophyta</taxon>
        <taxon>Magnoliopsida</taxon>
        <taxon>eudicotyledons</taxon>
        <taxon>Gunneridae</taxon>
        <taxon>Pentapetalae</taxon>
        <taxon>rosids</taxon>
        <taxon>fabids</taxon>
        <taxon>Fabales</taxon>
        <taxon>Fabaceae</taxon>
        <taxon>Papilionoideae</taxon>
        <taxon>50 kb inversion clade</taxon>
        <taxon>dalbergioids sensu lato</taxon>
        <taxon>Dalbergieae</taxon>
        <taxon>Pterocarpus clade</taxon>
        <taxon>Arachis</taxon>
    </lineage>
</organism>
<dbReference type="AlphaFoldDB" id="A0A6P4BFD8"/>
<proteinExistence type="predicted"/>
<evidence type="ECO:0000256" key="1">
    <source>
        <dbReference type="SAM" id="MobiDB-lite"/>
    </source>
</evidence>
<dbReference type="GeneID" id="107466860"/>
<protein>
    <submittedName>
        <fullName evidence="3">Uncharacterized protein LOC107466860</fullName>
    </submittedName>
</protein>
<gene>
    <name evidence="3" type="primary">LOC107466860</name>
</gene>
<dbReference type="KEGG" id="adu:107466860"/>
<reference evidence="3" key="2">
    <citation type="submission" date="2025-08" db="UniProtKB">
        <authorList>
            <consortium name="RefSeq"/>
        </authorList>
    </citation>
    <scope>IDENTIFICATION</scope>
    <source>
        <tissue evidence="3">Whole plant</tissue>
    </source>
</reference>